<dbReference type="PROSITE" id="PS00217">
    <property type="entry name" value="SUGAR_TRANSPORT_2"/>
    <property type="match status" value="1"/>
</dbReference>
<evidence type="ECO:0000256" key="4">
    <source>
        <dbReference type="ARBA" id="ARBA00023136"/>
    </source>
</evidence>
<dbReference type="PANTHER" id="PTHR23503:SF96">
    <property type="entry name" value="MAJOR FACILITATOR SUPERFAMILY (MFS) PROFILE DOMAIN-CONTAINING PROTEIN"/>
    <property type="match status" value="1"/>
</dbReference>
<dbReference type="GO" id="GO:0016020">
    <property type="term" value="C:membrane"/>
    <property type="evidence" value="ECO:0007669"/>
    <property type="project" value="UniProtKB-SubCell"/>
</dbReference>
<keyword evidence="8" id="KW-1185">Reference proteome</keyword>
<evidence type="ECO:0000313" key="9">
    <source>
        <dbReference type="WBParaSite" id="EVEC_0001142601-mRNA-1"/>
    </source>
</evidence>
<reference evidence="7 8" key="2">
    <citation type="submission" date="2018-10" db="EMBL/GenBank/DDBJ databases">
        <authorList>
            <consortium name="Pathogen Informatics"/>
        </authorList>
    </citation>
    <scope>NUCLEOTIDE SEQUENCE [LARGE SCALE GENOMIC DNA]</scope>
</reference>
<dbReference type="AlphaFoldDB" id="A0A0N4VKN8"/>
<keyword evidence="4 5" id="KW-0472">Membrane</keyword>
<dbReference type="EMBL" id="UXUI01011140">
    <property type="protein sequence ID" value="VDD95983.1"/>
    <property type="molecule type" value="Genomic_DNA"/>
</dbReference>
<evidence type="ECO:0000256" key="1">
    <source>
        <dbReference type="ARBA" id="ARBA00004141"/>
    </source>
</evidence>
<feature type="transmembrane region" description="Helical" evidence="5">
    <location>
        <begin position="251"/>
        <end position="280"/>
    </location>
</feature>
<keyword evidence="2 5" id="KW-0812">Transmembrane</keyword>
<dbReference type="InterPro" id="IPR005828">
    <property type="entry name" value="MFS_sugar_transport-like"/>
</dbReference>
<name>A0A0N4VKN8_ENTVE</name>
<feature type="transmembrane region" description="Helical" evidence="5">
    <location>
        <begin position="220"/>
        <end position="245"/>
    </location>
</feature>
<dbReference type="PANTHER" id="PTHR23503">
    <property type="entry name" value="SOLUTE CARRIER FAMILY 2"/>
    <property type="match status" value="1"/>
</dbReference>
<reference evidence="9" key="1">
    <citation type="submission" date="2017-02" db="UniProtKB">
        <authorList>
            <consortium name="WormBaseParasite"/>
        </authorList>
    </citation>
    <scope>IDENTIFICATION</scope>
</reference>
<dbReference type="Proteomes" id="UP000274131">
    <property type="component" value="Unassembled WGS sequence"/>
</dbReference>
<feature type="domain" description="Major facilitator superfamily (MFS) profile" evidence="6">
    <location>
        <begin position="1"/>
        <end position="344"/>
    </location>
</feature>
<sequence length="359" mass="38892">MSKLRRGQTSIWSVIVAVFSIGAMAGSFLVSFLTARVGRKRGLYVAYAVLLFGAALAIISYHVCSYELHVVARIVLGIGTGLSLGTGSILLNESSYLMIKGREDEARKAILFFHSCKIGAVDAVMNEIKENLKLCSKMQSLISVFKEKYSRHGVLVGVVIAATACFTGNTVINAFAVEILKNVGLPTTAAYFGNIGLVAVIVVGHVLSSVIVDLFGRRPLALTSSITIVFLNIISVILMHCFQVYGHLSLGYALVAVIAVFQLFFSIGVGPMCFFIGSEVVSPTARGASQSFALFSQMLSRTVILAIYWPIAEAIGQALTYFILFVIPMIASSIYLYFNLPECKNKTFKEVSCTVIFKI</sequence>
<evidence type="ECO:0000256" key="2">
    <source>
        <dbReference type="ARBA" id="ARBA00022692"/>
    </source>
</evidence>
<dbReference type="PROSITE" id="PS00216">
    <property type="entry name" value="SUGAR_TRANSPORT_1"/>
    <property type="match status" value="1"/>
</dbReference>
<dbReference type="InterPro" id="IPR005829">
    <property type="entry name" value="Sugar_transporter_CS"/>
</dbReference>
<feature type="transmembrane region" description="Helical" evidence="5">
    <location>
        <begin position="189"/>
        <end position="208"/>
    </location>
</feature>
<dbReference type="Pfam" id="PF00083">
    <property type="entry name" value="Sugar_tr"/>
    <property type="match status" value="1"/>
</dbReference>
<feature type="transmembrane region" description="Helical" evidence="5">
    <location>
        <begin position="70"/>
        <end position="92"/>
    </location>
</feature>
<dbReference type="WBParaSite" id="EVEC_0001142601-mRNA-1">
    <property type="protein sequence ID" value="EVEC_0001142601-mRNA-1"/>
    <property type="gene ID" value="EVEC_0001142601"/>
</dbReference>
<dbReference type="InterPro" id="IPR020846">
    <property type="entry name" value="MFS_dom"/>
</dbReference>
<feature type="transmembrane region" description="Helical" evidence="5">
    <location>
        <begin position="292"/>
        <end position="312"/>
    </location>
</feature>
<dbReference type="InterPro" id="IPR036259">
    <property type="entry name" value="MFS_trans_sf"/>
</dbReference>
<evidence type="ECO:0000313" key="7">
    <source>
        <dbReference type="EMBL" id="VDD95983.1"/>
    </source>
</evidence>
<dbReference type="SUPFAM" id="SSF103473">
    <property type="entry name" value="MFS general substrate transporter"/>
    <property type="match status" value="1"/>
</dbReference>
<dbReference type="InterPro" id="IPR045263">
    <property type="entry name" value="GLUT"/>
</dbReference>
<keyword evidence="3 5" id="KW-1133">Transmembrane helix</keyword>
<feature type="transmembrane region" description="Helical" evidence="5">
    <location>
        <begin position="44"/>
        <end position="64"/>
    </location>
</feature>
<evidence type="ECO:0000256" key="3">
    <source>
        <dbReference type="ARBA" id="ARBA00022989"/>
    </source>
</evidence>
<feature type="transmembrane region" description="Helical" evidence="5">
    <location>
        <begin position="318"/>
        <end position="338"/>
    </location>
</feature>
<comment type="subcellular location">
    <subcellularLocation>
        <location evidence="1">Membrane</location>
        <topology evidence="1">Multi-pass membrane protein</topology>
    </subcellularLocation>
</comment>
<dbReference type="OrthoDB" id="8120565at2759"/>
<evidence type="ECO:0000313" key="8">
    <source>
        <dbReference type="Proteomes" id="UP000274131"/>
    </source>
</evidence>
<evidence type="ECO:0000259" key="6">
    <source>
        <dbReference type="PROSITE" id="PS50850"/>
    </source>
</evidence>
<feature type="transmembrane region" description="Helical" evidence="5">
    <location>
        <begin position="154"/>
        <end position="177"/>
    </location>
</feature>
<accession>A0A0N4VKN8</accession>
<dbReference type="STRING" id="51028.A0A0N4VKN8"/>
<dbReference type="Gene3D" id="1.20.1250.20">
    <property type="entry name" value="MFS general substrate transporter like domains"/>
    <property type="match status" value="2"/>
</dbReference>
<gene>
    <name evidence="7" type="ORF">EVEC_LOCUS10734</name>
</gene>
<protein>
    <submittedName>
        <fullName evidence="9">MFS domain-containing protein</fullName>
    </submittedName>
</protein>
<dbReference type="PROSITE" id="PS50850">
    <property type="entry name" value="MFS"/>
    <property type="match status" value="1"/>
</dbReference>
<feature type="transmembrane region" description="Helical" evidence="5">
    <location>
        <begin position="12"/>
        <end position="32"/>
    </location>
</feature>
<dbReference type="GO" id="GO:0015149">
    <property type="term" value="F:hexose transmembrane transporter activity"/>
    <property type="evidence" value="ECO:0007669"/>
    <property type="project" value="TreeGrafter"/>
</dbReference>
<evidence type="ECO:0000256" key="5">
    <source>
        <dbReference type="SAM" id="Phobius"/>
    </source>
</evidence>
<organism evidence="9">
    <name type="scientific">Enterobius vermicularis</name>
    <name type="common">Human pinworm</name>
    <dbReference type="NCBI Taxonomy" id="51028"/>
    <lineage>
        <taxon>Eukaryota</taxon>
        <taxon>Metazoa</taxon>
        <taxon>Ecdysozoa</taxon>
        <taxon>Nematoda</taxon>
        <taxon>Chromadorea</taxon>
        <taxon>Rhabditida</taxon>
        <taxon>Spirurina</taxon>
        <taxon>Oxyuridomorpha</taxon>
        <taxon>Oxyuroidea</taxon>
        <taxon>Oxyuridae</taxon>
        <taxon>Enterobius</taxon>
    </lineage>
</organism>
<proteinExistence type="predicted"/>